<dbReference type="AlphaFoldDB" id="A0A5E6M5Q1"/>
<dbReference type="Pfam" id="PF05402">
    <property type="entry name" value="PqqD"/>
    <property type="match status" value="1"/>
</dbReference>
<keyword evidence="2" id="KW-1185">Reference proteome</keyword>
<dbReference type="Proteomes" id="UP000334923">
    <property type="component" value="Unassembled WGS sequence"/>
</dbReference>
<dbReference type="EMBL" id="CABFVA020000008">
    <property type="protein sequence ID" value="VVM04669.1"/>
    <property type="molecule type" value="Genomic_DNA"/>
</dbReference>
<dbReference type="RefSeq" id="WP_142659100.1">
    <property type="nucleotide sequence ID" value="NZ_CABFVA020000008.1"/>
</dbReference>
<dbReference type="InterPro" id="IPR008792">
    <property type="entry name" value="PQQD"/>
</dbReference>
<name>A0A5E6M5Q1_9BACT</name>
<dbReference type="InterPro" id="IPR041881">
    <property type="entry name" value="PqqD_sf"/>
</dbReference>
<proteinExistence type="predicted"/>
<evidence type="ECO:0008006" key="3">
    <source>
        <dbReference type="Google" id="ProtNLM"/>
    </source>
</evidence>
<sequence>MDIAKRERLERAGEAVSTEIDGAIVILQTEDGIYYQLDGVGRRIWELLEEPASLEALVSALVAEFEVDKNRCLADTEALLGELLERRLVRRVGDFR</sequence>
<dbReference type="OrthoDB" id="9800554at2"/>
<reference evidence="1 2" key="1">
    <citation type="submission" date="2019-09" db="EMBL/GenBank/DDBJ databases">
        <authorList>
            <person name="Cremers G."/>
        </authorList>
    </citation>
    <scope>NUCLEOTIDE SEQUENCE [LARGE SCALE GENOMIC DNA]</scope>
    <source>
        <strain evidence="1">4A</strain>
    </source>
</reference>
<evidence type="ECO:0000313" key="2">
    <source>
        <dbReference type="Proteomes" id="UP000334923"/>
    </source>
</evidence>
<accession>A0A5E6M5Q1</accession>
<evidence type="ECO:0000313" key="1">
    <source>
        <dbReference type="EMBL" id="VVM04669.1"/>
    </source>
</evidence>
<organism evidence="1 2">
    <name type="scientific">Methylacidimicrobium tartarophylax</name>
    <dbReference type="NCBI Taxonomy" id="1041768"/>
    <lineage>
        <taxon>Bacteria</taxon>
        <taxon>Pseudomonadati</taxon>
        <taxon>Verrucomicrobiota</taxon>
        <taxon>Methylacidimicrobium</taxon>
    </lineage>
</organism>
<dbReference type="Gene3D" id="1.10.10.1150">
    <property type="entry name" value="Coenzyme PQQ synthesis protein D (PqqD)"/>
    <property type="match status" value="1"/>
</dbReference>
<gene>
    <name evidence="1" type="ORF">MAMT_00221</name>
</gene>
<protein>
    <recommendedName>
        <fullName evidence="3">Coenzyme PQQ synthesis protein D</fullName>
    </recommendedName>
</protein>